<evidence type="ECO:0000256" key="1">
    <source>
        <dbReference type="SAM" id="SignalP"/>
    </source>
</evidence>
<organism evidence="2 3">
    <name type="scientific">Dothidotthia symphoricarpi CBS 119687</name>
    <dbReference type="NCBI Taxonomy" id="1392245"/>
    <lineage>
        <taxon>Eukaryota</taxon>
        <taxon>Fungi</taxon>
        <taxon>Dikarya</taxon>
        <taxon>Ascomycota</taxon>
        <taxon>Pezizomycotina</taxon>
        <taxon>Dothideomycetes</taxon>
        <taxon>Pleosporomycetidae</taxon>
        <taxon>Pleosporales</taxon>
        <taxon>Dothidotthiaceae</taxon>
        <taxon>Dothidotthia</taxon>
    </lineage>
</organism>
<evidence type="ECO:0000313" key="3">
    <source>
        <dbReference type="Proteomes" id="UP000799771"/>
    </source>
</evidence>
<dbReference type="AlphaFoldDB" id="A0A6A6ANW1"/>
<keyword evidence="1" id="KW-0732">Signal</keyword>
<dbReference type="Proteomes" id="UP000799771">
    <property type="component" value="Unassembled WGS sequence"/>
</dbReference>
<dbReference type="GeneID" id="54402840"/>
<sequence length="110" mass="12922">MRLKVVSWMLQLVLFLSRHFVSVGSSSLCSFNQVRPCAVVTFMSVKSRISLPVGTKSFSLVVEGHDQLYFFEKKASHVQLMRRFLITWCWTQIYCLRRVRKWIVGRSCQM</sequence>
<dbReference type="RefSeq" id="XP_033526568.1">
    <property type="nucleotide sequence ID" value="XM_033662408.1"/>
</dbReference>
<dbReference type="EMBL" id="ML977501">
    <property type="protein sequence ID" value="KAF2132181.1"/>
    <property type="molecule type" value="Genomic_DNA"/>
</dbReference>
<protein>
    <recommendedName>
        <fullName evidence="4">Secreted protein</fullName>
    </recommendedName>
</protein>
<evidence type="ECO:0008006" key="4">
    <source>
        <dbReference type="Google" id="ProtNLM"/>
    </source>
</evidence>
<feature type="chain" id="PRO_5025498262" description="Secreted protein" evidence="1">
    <location>
        <begin position="25"/>
        <end position="110"/>
    </location>
</feature>
<evidence type="ECO:0000313" key="2">
    <source>
        <dbReference type="EMBL" id="KAF2132181.1"/>
    </source>
</evidence>
<name>A0A6A6ANW1_9PLEO</name>
<gene>
    <name evidence="2" type="ORF">P153DRAFT_186373</name>
</gene>
<keyword evidence="3" id="KW-1185">Reference proteome</keyword>
<accession>A0A6A6ANW1</accession>
<reference evidence="2" key="1">
    <citation type="journal article" date="2020" name="Stud. Mycol.">
        <title>101 Dothideomycetes genomes: a test case for predicting lifestyles and emergence of pathogens.</title>
        <authorList>
            <person name="Haridas S."/>
            <person name="Albert R."/>
            <person name="Binder M."/>
            <person name="Bloem J."/>
            <person name="Labutti K."/>
            <person name="Salamov A."/>
            <person name="Andreopoulos B."/>
            <person name="Baker S."/>
            <person name="Barry K."/>
            <person name="Bills G."/>
            <person name="Bluhm B."/>
            <person name="Cannon C."/>
            <person name="Castanera R."/>
            <person name="Culley D."/>
            <person name="Daum C."/>
            <person name="Ezra D."/>
            <person name="Gonzalez J."/>
            <person name="Henrissat B."/>
            <person name="Kuo A."/>
            <person name="Liang C."/>
            <person name="Lipzen A."/>
            <person name="Lutzoni F."/>
            <person name="Magnuson J."/>
            <person name="Mondo S."/>
            <person name="Nolan M."/>
            <person name="Ohm R."/>
            <person name="Pangilinan J."/>
            <person name="Park H.-J."/>
            <person name="Ramirez L."/>
            <person name="Alfaro M."/>
            <person name="Sun H."/>
            <person name="Tritt A."/>
            <person name="Yoshinaga Y."/>
            <person name="Zwiers L.-H."/>
            <person name="Turgeon B."/>
            <person name="Goodwin S."/>
            <person name="Spatafora J."/>
            <person name="Crous P."/>
            <person name="Grigoriev I."/>
        </authorList>
    </citation>
    <scope>NUCLEOTIDE SEQUENCE</scope>
    <source>
        <strain evidence="2">CBS 119687</strain>
    </source>
</reference>
<feature type="signal peptide" evidence="1">
    <location>
        <begin position="1"/>
        <end position="24"/>
    </location>
</feature>
<proteinExistence type="predicted"/>